<dbReference type="SUPFAM" id="SSF53850">
    <property type="entry name" value="Periplasmic binding protein-like II"/>
    <property type="match status" value="1"/>
</dbReference>
<dbReference type="PRINTS" id="PR00039">
    <property type="entry name" value="HTHLYSR"/>
</dbReference>
<dbReference type="GO" id="GO:0003700">
    <property type="term" value="F:DNA-binding transcription factor activity"/>
    <property type="evidence" value="ECO:0007669"/>
    <property type="project" value="InterPro"/>
</dbReference>
<dbReference type="SUPFAM" id="SSF46785">
    <property type="entry name" value="Winged helix' DNA-binding domain"/>
    <property type="match status" value="1"/>
</dbReference>
<evidence type="ECO:0000259" key="5">
    <source>
        <dbReference type="PROSITE" id="PS50931"/>
    </source>
</evidence>
<dbReference type="PANTHER" id="PTHR30537:SF26">
    <property type="entry name" value="GLYCINE CLEAVAGE SYSTEM TRANSCRIPTIONAL ACTIVATOR"/>
    <property type="match status" value="1"/>
</dbReference>
<keyword evidence="3" id="KW-0238">DNA-binding</keyword>
<dbReference type="PANTHER" id="PTHR30537">
    <property type="entry name" value="HTH-TYPE TRANSCRIPTIONAL REGULATOR"/>
    <property type="match status" value="1"/>
</dbReference>
<organism evidence="6 7">
    <name type="scientific">Klebsiella pneumoniae 30684/NJST258_2</name>
    <dbReference type="NCBI Taxonomy" id="1420013"/>
    <lineage>
        <taxon>Bacteria</taxon>
        <taxon>Pseudomonadati</taxon>
        <taxon>Pseudomonadota</taxon>
        <taxon>Gammaproteobacteria</taxon>
        <taxon>Enterobacterales</taxon>
        <taxon>Enterobacteriaceae</taxon>
        <taxon>Klebsiella/Raoultella group</taxon>
        <taxon>Klebsiella</taxon>
        <taxon>Klebsiella pneumoniae complex</taxon>
    </lineage>
</organism>
<dbReference type="Gene3D" id="3.40.190.10">
    <property type="entry name" value="Periplasmic binding protein-like II"/>
    <property type="match status" value="2"/>
</dbReference>
<dbReference type="Proteomes" id="UP000019586">
    <property type="component" value="Chromosome"/>
</dbReference>
<evidence type="ECO:0000256" key="2">
    <source>
        <dbReference type="ARBA" id="ARBA00023015"/>
    </source>
</evidence>
<name>W8UH35_KLEPN</name>
<evidence type="ECO:0000256" key="4">
    <source>
        <dbReference type="ARBA" id="ARBA00023163"/>
    </source>
</evidence>
<dbReference type="Pfam" id="PF03466">
    <property type="entry name" value="LysR_substrate"/>
    <property type="match status" value="1"/>
</dbReference>
<keyword evidence="2" id="KW-0805">Transcription regulation</keyword>
<feature type="domain" description="HTH lysR-type" evidence="5">
    <location>
        <begin position="71"/>
        <end position="128"/>
    </location>
</feature>
<dbReference type="PROSITE" id="PS50931">
    <property type="entry name" value="HTH_LYSR"/>
    <property type="match status" value="1"/>
</dbReference>
<dbReference type="GO" id="GO:0006351">
    <property type="term" value="P:DNA-templated transcription"/>
    <property type="evidence" value="ECO:0007669"/>
    <property type="project" value="TreeGrafter"/>
</dbReference>
<dbReference type="GO" id="GO:0043565">
    <property type="term" value="F:sequence-specific DNA binding"/>
    <property type="evidence" value="ECO:0007669"/>
    <property type="project" value="TreeGrafter"/>
</dbReference>
<protein>
    <submittedName>
        <fullName evidence="6">Transcriptional regulator, LysR family protein</fullName>
    </submittedName>
</protein>
<dbReference type="InterPro" id="IPR058163">
    <property type="entry name" value="LysR-type_TF_proteobact-type"/>
</dbReference>
<dbReference type="InterPro" id="IPR036390">
    <property type="entry name" value="WH_DNA-bd_sf"/>
</dbReference>
<sequence>MGIGVGAFDDIEHSDLDEQMMWRTRRFSEFSSSYRLKMALKNDVNSRLSDILSLTFGEPAQGALAMRRKIPSSAALLAFEAAARHGNFARAAAELALTEGAISRQIARLEALLDSKLFDRTGSRVRLNPAGARYARQVREILARLERDTHDVSGMPVDGRSLEIAVLPTFASRWLIPRLGRFAAQHPHIVVNIAARSDPFILPGSGFDAAIHFEHPAWTGMEVTFLFAEYLLPVCHAALLTDDDLPGLLNRLTRIHRRQNPDAWLHYARECGLALDNPAQGPRYDLHEMAIAAVLSQQGVALVPKMYVESELSAGTLVAPWPGSPTLAKRFCLIKPGGGEGEPALQMFERWLQTEIAAG</sequence>
<dbReference type="InterPro" id="IPR036388">
    <property type="entry name" value="WH-like_DNA-bd_sf"/>
</dbReference>
<dbReference type="AlphaFoldDB" id="W8UH35"/>
<dbReference type="Gene3D" id="1.10.10.10">
    <property type="entry name" value="Winged helix-like DNA-binding domain superfamily/Winged helix DNA-binding domain"/>
    <property type="match status" value="1"/>
</dbReference>
<gene>
    <name evidence="6" type="ORF">KPNJ2_02419</name>
</gene>
<reference evidence="6 7" key="1">
    <citation type="journal article" date="2014" name="Proc. Natl. Acad. Sci. U.S.A.">
        <title>Molecular dissection of the evolution of carbapenem-resistant multilocus sequence type 258 Klebsiella pneumoniae.</title>
        <authorList>
            <person name="Deleo F.R."/>
            <person name="Chen L."/>
            <person name="Porcella S.F."/>
            <person name="Martens C.A."/>
            <person name="Kobayashi S.D."/>
            <person name="Porter A.R."/>
            <person name="Chavda K.D."/>
            <person name="Jacobs M.R."/>
            <person name="Mathema B."/>
            <person name="Olsen R.J."/>
            <person name="Bonomo R.A."/>
            <person name="Musser J.M."/>
            <person name="Kreiswirth B.N."/>
        </authorList>
    </citation>
    <scope>NUCLEOTIDE SEQUENCE [LARGE SCALE GENOMIC DNA]</scope>
    <source>
        <strain evidence="6">30684/NJST258_2</strain>
    </source>
</reference>
<evidence type="ECO:0000256" key="3">
    <source>
        <dbReference type="ARBA" id="ARBA00023125"/>
    </source>
</evidence>
<evidence type="ECO:0000313" key="7">
    <source>
        <dbReference type="Proteomes" id="UP000019586"/>
    </source>
</evidence>
<evidence type="ECO:0000256" key="1">
    <source>
        <dbReference type="ARBA" id="ARBA00009437"/>
    </source>
</evidence>
<proteinExistence type="inferred from homology"/>
<accession>W8UH35</accession>
<dbReference type="KEGG" id="kps:KPNJ2_02419"/>
<dbReference type="HOGENOM" id="CLU_039613_37_0_6"/>
<dbReference type="Pfam" id="PF00126">
    <property type="entry name" value="HTH_1"/>
    <property type="match status" value="1"/>
</dbReference>
<dbReference type="EMBL" id="CP006918">
    <property type="protein sequence ID" value="AHM79199.1"/>
    <property type="molecule type" value="Genomic_DNA"/>
</dbReference>
<comment type="similarity">
    <text evidence="1">Belongs to the LysR transcriptional regulatory family.</text>
</comment>
<dbReference type="PATRIC" id="fig|1420013.3.peg.2274"/>
<dbReference type="InterPro" id="IPR000847">
    <property type="entry name" value="LysR_HTH_N"/>
</dbReference>
<dbReference type="InterPro" id="IPR005119">
    <property type="entry name" value="LysR_subst-bd"/>
</dbReference>
<keyword evidence="4" id="KW-0804">Transcription</keyword>
<evidence type="ECO:0000313" key="6">
    <source>
        <dbReference type="EMBL" id="AHM79199.1"/>
    </source>
</evidence>